<organism evidence="2 3">
    <name type="scientific">Hyalella azteca</name>
    <name type="common">Amphipod</name>
    <dbReference type="NCBI Taxonomy" id="294128"/>
    <lineage>
        <taxon>Eukaryota</taxon>
        <taxon>Metazoa</taxon>
        <taxon>Ecdysozoa</taxon>
        <taxon>Arthropoda</taxon>
        <taxon>Crustacea</taxon>
        <taxon>Multicrustacea</taxon>
        <taxon>Malacostraca</taxon>
        <taxon>Eumalacostraca</taxon>
        <taxon>Peracarida</taxon>
        <taxon>Amphipoda</taxon>
        <taxon>Senticaudata</taxon>
        <taxon>Talitrida</taxon>
        <taxon>Talitroidea</taxon>
        <taxon>Hyalellidae</taxon>
        <taxon>Hyalella</taxon>
    </lineage>
</organism>
<dbReference type="Proteomes" id="UP000694843">
    <property type="component" value="Unplaced"/>
</dbReference>
<protein>
    <submittedName>
        <fullName evidence="3">Uncharacterized protein LOC108676714</fullName>
    </submittedName>
</protein>
<dbReference type="RefSeq" id="XP_018020333.1">
    <property type="nucleotide sequence ID" value="XM_018164844.2"/>
</dbReference>
<sequence length="1004" mass="114009">MVTAAQVYARTAICSLLLPMLLVCSMEADMEYVALTTPDPSNDTTSDYDYFVEATDMPFITPPPLLEYNRDILNGYSNRSELIQNCISGTTDLVPQRNLSVVPTPNELSSNVTEGKGNITLQPNHCEQSRREISPVAKRKLVNFVSRWAGRTKNFLSHSDIGEFDFKLLFTEAIRKFFPTDLLRQLGMDDYIGILKLDDIDVSIDVDKVLVKFPEMYMKVLQKVGLKVSTEDDPHFSQAPQVSVSQKTWNEIGHAAIIPVVRRMLEDDGCYIENKVPSAESAIAFMLEIPLNLANNFGDSNALFNYNNHRDESLSASVLEFIDGLPDGVVEKLVEDFVEARPQFKNVQKSLQIIGAKEDLAATITTLAMQPTLDYSKYLTGKMKDNLFITFAMTNLNTELVNNALSNHIAYFAQTIPYSVGHPLMQKVAAALQTILQSTNNSTGPATGIWNTFRNFARFPLDLLYETYARRPLSNVTAQIQRKFFSTTMSLLGFGDEINSFGSFTDFLRDASNLPQEQFAFFLEDLLGRMNPYSIIRNQVAQKDKQIRDHLNSFYRKYKILKKAAAIRQKVRQQLDYFTNGLPWWLIPKRYPVELRFFYRQAQEKDPPQYPEQTQADGSSSVSIDALLKMVHGLVSRSDRIDDVTRDDLKSLLLTAIKENNVTIPTRYTPFHLTTDEITKQLYYGSGDANNNEPSFWGGIGDWWNRVTGSNSSSSNPSENPSLFQRIRNWFVGQDQETPQVTTEENIQDEAELTFIDWALKELEKIELSAANNNPVTVQFNGTEKNFTISDSLTVIKNYMMRNGSNDTEIQAKKEQAAELVTNEISKMLHSVNLPQENRCRTISRRIGQSEQNEMSLFGAMIENLEKMTQLVADSEYADEIEKNFLKFFRNSSDVELKTAFNLLQFPIKLTEEYSKLMRQRMLLKVLGSNQKQSALLILEGLKNLQKKDPVILENINTLEKRLLNARETKGMQNNIAALAALLAEVIDDAEMPLLIRKKFMSSL</sequence>
<accession>A0A8B7P2S3</accession>
<evidence type="ECO:0000313" key="3">
    <source>
        <dbReference type="RefSeq" id="XP_018020333.1"/>
    </source>
</evidence>
<dbReference type="AlphaFoldDB" id="A0A8B7P2S3"/>
<dbReference type="GeneID" id="108676714"/>
<evidence type="ECO:0000256" key="1">
    <source>
        <dbReference type="SAM" id="SignalP"/>
    </source>
</evidence>
<evidence type="ECO:0000313" key="2">
    <source>
        <dbReference type="Proteomes" id="UP000694843"/>
    </source>
</evidence>
<dbReference type="KEGG" id="hazt:108676714"/>
<feature type="chain" id="PRO_5033997542" evidence="1">
    <location>
        <begin position="29"/>
        <end position="1004"/>
    </location>
</feature>
<reference evidence="3" key="1">
    <citation type="submission" date="2025-08" db="UniProtKB">
        <authorList>
            <consortium name="RefSeq"/>
        </authorList>
    </citation>
    <scope>IDENTIFICATION</scope>
    <source>
        <tissue evidence="3">Whole organism</tissue>
    </source>
</reference>
<keyword evidence="2" id="KW-1185">Reference proteome</keyword>
<gene>
    <name evidence="3" type="primary">LOC108676714</name>
</gene>
<name>A0A8B7P2S3_HYAAZ</name>
<proteinExistence type="predicted"/>
<feature type="signal peptide" evidence="1">
    <location>
        <begin position="1"/>
        <end position="28"/>
    </location>
</feature>
<keyword evidence="1" id="KW-0732">Signal</keyword>